<dbReference type="InterPro" id="IPR002625">
    <property type="entry name" value="Smr_dom"/>
</dbReference>
<name>J0QYN3_9HYPH</name>
<dbReference type="RefSeq" id="WP_008038189.1">
    <property type="nucleotide sequence ID" value="NZ_JH725147.1"/>
</dbReference>
<dbReference type="Proteomes" id="UP000008952">
    <property type="component" value="Unassembled WGS sequence"/>
</dbReference>
<dbReference type="OrthoDB" id="7165597at2"/>
<feature type="domain" description="Smr" evidence="1">
    <location>
        <begin position="102"/>
        <end position="185"/>
    </location>
</feature>
<dbReference type="Gene3D" id="3.30.1370.110">
    <property type="match status" value="1"/>
</dbReference>
<accession>J0QYN3</accession>
<evidence type="ECO:0000259" key="1">
    <source>
        <dbReference type="PROSITE" id="PS50828"/>
    </source>
</evidence>
<dbReference type="eggNOG" id="COG2840">
    <property type="taxonomic scope" value="Bacteria"/>
</dbReference>
<gene>
    <name evidence="2" type="ORF">ME5_00553</name>
</gene>
<dbReference type="PANTHER" id="PTHR35562">
    <property type="entry name" value="DNA ENDONUCLEASE SMRA-RELATED"/>
    <property type="match status" value="1"/>
</dbReference>
<dbReference type="EMBL" id="AIMB01000003">
    <property type="protein sequence ID" value="EJF91221.1"/>
    <property type="molecule type" value="Genomic_DNA"/>
</dbReference>
<dbReference type="STRING" id="1094558.ME5_00553"/>
<dbReference type="AlphaFoldDB" id="J0QYN3"/>
<dbReference type="PROSITE" id="PS50828">
    <property type="entry name" value="SMR"/>
    <property type="match status" value="1"/>
</dbReference>
<protein>
    <recommendedName>
        <fullName evidence="1">Smr domain-containing protein</fullName>
    </recommendedName>
</protein>
<dbReference type="Pfam" id="PF01713">
    <property type="entry name" value="Smr"/>
    <property type="match status" value="1"/>
</dbReference>
<reference evidence="2 3" key="1">
    <citation type="submission" date="2012-03" db="EMBL/GenBank/DDBJ databases">
        <title>The Genome Sequence of Bartonella tamiae Th239.</title>
        <authorList>
            <consortium name="The Broad Institute Genome Sequencing Platform"/>
            <consortium name="The Broad Institute Genome Sequencing Center for Infectious Disease"/>
            <person name="Feldgarden M."/>
            <person name="Kirby J."/>
            <person name="Kosoy M."/>
            <person name="Birtles R."/>
            <person name="Probert W.S."/>
            <person name="Chiaraviglio L."/>
            <person name="Young S.K."/>
            <person name="Zeng Q."/>
            <person name="Gargeya S."/>
            <person name="Fitzgerald M."/>
            <person name="Haas B."/>
            <person name="Abouelleil A."/>
            <person name="Alvarado L."/>
            <person name="Arachchi H.M."/>
            <person name="Berlin A."/>
            <person name="Chapman S.B."/>
            <person name="Gearin G."/>
            <person name="Goldberg J."/>
            <person name="Griggs A."/>
            <person name="Gujja S."/>
            <person name="Hansen M."/>
            <person name="Heiman D."/>
            <person name="Howarth C."/>
            <person name="Larimer J."/>
            <person name="Lui A."/>
            <person name="MacDonald P.J.P."/>
            <person name="McCowen C."/>
            <person name="Montmayeur A."/>
            <person name="Murphy C."/>
            <person name="Neiman D."/>
            <person name="Pearson M."/>
            <person name="Priest M."/>
            <person name="Roberts A."/>
            <person name="Saif S."/>
            <person name="Shea T."/>
            <person name="Sisk P."/>
            <person name="Stolte C."/>
            <person name="Sykes S."/>
            <person name="Wortman J."/>
            <person name="Nusbaum C."/>
            <person name="Birren B."/>
        </authorList>
    </citation>
    <scope>NUCLEOTIDE SEQUENCE [LARGE SCALE GENOMIC DNA]</scope>
    <source>
        <strain evidence="2 3">Th239</strain>
    </source>
</reference>
<dbReference type="SUPFAM" id="SSF160443">
    <property type="entry name" value="SMR domain-like"/>
    <property type="match status" value="1"/>
</dbReference>
<dbReference type="PATRIC" id="fig|1094558.3.peg.613"/>
<proteinExistence type="predicted"/>
<evidence type="ECO:0000313" key="3">
    <source>
        <dbReference type="Proteomes" id="UP000008952"/>
    </source>
</evidence>
<dbReference type="InterPro" id="IPR036063">
    <property type="entry name" value="Smr_dom_sf"/>
</dbReference>
<dbReference type="PANTHER" id="PTHR35562:SF2">
    <property type="entry name" value="DNA ENDONUCLEASE SMRA-RELATED"/>
    <property type="match status" value="1"/>
</dbReference>
<comment type="caution">
    <text evidence="2">The sequence shown here is derived from an EMBL/GenBank/DDBJ whole genome shotgun (WGS) entry which is preliminary data.</text>
</comment>
<keyword evidence="3" id="KW-1185">Reference proteome</keyword>
<dbReference type="SMART" id="SM00463">
    <property type="entry name" value="SMR"/>
    <property type="match status" value="1"/>
</dbReference>
<dbReference type="HOGENOM" id="CLU_055978_2_0_5"/>
<organism evidence="2 3">
    <name type="scientific">Bartonella tamiae Th239</name>
    <dbReference type="NCBI Taxonomy" id="1094558"/>
    <lineage>
        <taxon>Bacteria</taxon>
        <taxon>Pseudomonadati</taxon>
        <taxon>Pseudomonadota</taxon>
        <taxon>Alphaproteobacteria</taxon>
        <taxon>Hyphomicrobiales</taxon>
        <taxon>Bartonellaceae</taxon>
        <taxon>Bartonella</taxon>
    </lineage>
</organism>
<evidence type="ECO:0000313" key="2">
    <source>
        <dbReference type="EMBL" id="EJF91221.1"/>
    </source>
</evidence>
<sequence>MTRKGSNDKTYPLNVHDRILWDAVKRTATPLHHLEETQKDNNVFVTGFYDFRDKTKIIKPDPSKNNKEVLTKNTRSVNPLHPLDKTTQRKLAKGRLHIEGRVDLHGLYQEEAYSLLLSFLNSAHQKALRYVLVITGKGRSSGGNGVLRQSVPQWLSTAPFRQYVVSYEDAALTHGGKGALYIRLRRNVNGKD</sequence>